<dbReference type="Proteomes" id="UP000053240">
    <property type="component" value="Unassembled WGS sequence"/>
</dbReference>
<gene>
    <name evidence="3" type="ORF">RR48_02918</name>
</gene>
<dbReference type="GO" id="GO:0016810">
    <property type="term" value="F:hydrolase activity, acting on carbon-nitrogen (but not peptide) bonds"/>
    <property type="evidence" value="ECO:0007669"/>
    <property type="project" value="InterPro"/>
</dbReference>
<dbReference type="EMBL" id="KQ461053">
    <property type="protein sequence ID" value="KPJ09940.1"/>
    <property type="molecule type" value="Genomic_DNA"/>
</dbReference>
<feature type="signal peptide" evidence="1">
    <location>
        <begin position="1"/>
        <end position="18"/>
    </location>
</feature>
<dbReference type="SUPFAM" id="SSF88713">
    <property type="entry name" value="Glycoside hydrolase/deacetylase"/>
    <property type="match status" value="1"/>
</dbReference>
<evidence type="ECO:0000313" key="3">
    <source>
        <dbReference type="EMBL" id="KPJ09940.1"/>
    </source>
</evidence>
<dbReference type="Gene3D" id="3.20.20.370">
    <property type="entry name" value="Glycoside hydrolase/deacetylase"/>
    <property type="match status" value="1"/>
</dbReference>
<evidence type="ECO:0000256" key="1">
    <source>
        <dbReference type="SAM" id="SignalP"/>
    </source>
</evidence>
<dbReference type="InterPro" id="IPR052740">
    <property type="entry name" value="CE4"/>
</dbReference>
<dbReference type="PANTHER" id="PTHR45985:SF8">
    <property type="entry name" value="CHITIN DEACETYLASE-LIKE 9, ISOFORM A"/>
    <property type="match status" value="1"/>
</dbReference>
<dbReference type="PANTHER" id="PTHR45985">
    <property type="match status" value="1"/>
</dbReference>
<dbReference type="OrthoDB" id="504708at2759"/>
<dbReference type="KEGG" id="pmac:106716323"/>
<keyword evidence="1" id="KW-0732">Signal</keyword>
<proteinExistence type="predicted"/>
<reference evidence="3 4" key="1">
    <citation type="journal article" date="2015" name="Nat. Commun.">
        <title>Outbred genome sequencing and CRISPR/Cas9 gene editing in butterflies.</title>
        <authorList>
            <person name="Li X."/>
            <person name="Fan D."/>
            <person name="Zhang W."/>
            <person name="Liu G."/>
            <person name="Zhang L."/>
            <person name="Zhao L."/>
            <person name="Fang X."/>
            <person name="Chen L."/>
            <person name="Dong Y."/>
            <person name="Chen Y."/>
            <person name="Ding Y."/>
            <person name="Zhao R."/>
            <person name="Feng M."/>
            <person name="Zhu Y."/>
            <person name="Feng Y."/>
            <person name="Jiang X."/>
            <person name="Zhu D."/>
            <person name="Xiang H."/>
            <person name="Feng X."/>
            <person name="Li S."/>
            <person name="Wang J."/>
            <person name="Zhang G."/>
            <person name="Kronforst M.R."/>
            <person name="Wang W."/>
        </authorList>
    </citation>
    <scope>NUCLEOTIDE SEQUENCE [LARGE SCALE GENOMIC DNA]</scope>
    <source>
        <strain evidence="3">Ya'a_city_454_Pm</strain>
        <tissue evidence="3">Whole body</tissue>
    </source>
</reference>
<dbReference type="CDD" id="cd10975">
    <property type="entry name" value="CE4_CDA_like_2"/>
    <property type="match status" value="1"/>
</dbReference>
<dbReference type="InParanoid" id="A0A0N1PFV6"/>
<keyword evidence="4" id="KW-1185">Reference proteome</keyword>
<dbReference type="InterPro" id="IPR011330">
    <property type="entry name" value="Glyco_hydro/deAcase_b/a-brl"/>
</dbReference>
<dbReference type="GO" id="GO:0005975">
    <property type="term" value="P:carbohydrate metabolic process"/>
    <property type="evidence" value="ECO:0007669"/>
    <property type="project" value="InterPro"/>
</dbReference>
<protein>
    <recommendedName>
        <fullName evidence="2">NodB homology domain-containing protein</fullName>
    </recommendedName>
</protein>
<evidence type="ECO:0000259" key="2">
    <source>
        <dbReference type="Pfam" id="PF01522"/>
    </source>
</evidence>
<dbReference type="InterPro" id="IPR002509">
    <property type="entry name" value="NODB_dom"/>
</dbReference>
<sequence>MKTVTFILLSVLIGLAVAEEPEAPLAEECNKELCKLPKCRCSSTDIPGELAPRDTPQFITLTFDDGVNIRNIETYREILYQRTNKNNCPASATFFVNHEYTDYQLVNELYNQGFEIALHSISHQTPQSYWTEATYENMMKEFGDQKRQMSHFANIPSDAIQGIRIPFLQMTGNASFQVMAATGLRYDSTWPTTSFTDPGLWPYTLDYASTQDCIVPPCPTASVPGVWVLPMISWRDLNGFPCSMVDACVFVPPHHDEEAWFKFILTNFERHYLGNRAPFGFYIHEWYISAYPGVKRALVRFLDLVNSLNDAFMVSAGEVIDWVENPVPVNEYVKKECKSFVSTSCRRTSCGPLTSTHTEMSYWMQICNICPRVYPWLENPLGE</sequence>
<feature type="domain" description="NodB homology" evidence="2">
    <location>
        <begin position="55"/>
        <end position="186"/>
    </location>
</feature>
<evidence type="ECO:0000313" key="4">
    <source>
        <dbReference type="Proteomes" id="UP000053240"/>
    </source>
</evidence>
<organism evidence="3 4">
    <name type="scientific">Papilio machaon</name>
    <name type="common">Old World swallowtail butterfly</name>
    <dbReference type="NCBI Taxonomy" id="76193"/>
    <lineage>
        <taxon>Eukaryota</taxon>
        <taxon>Metazoa</taxon>
        <taxon>Ecdysozoa</taxon>
        <taxon>Arthropoda</taxon>
        <taxon>Hexapoda</taxon>
        <taxon>Insecta</taxon>
        <taxon>Pterygota</taxon>
        <taxon>Neoptera</taxon>
        <taxon>Endopterygota</taxon>
        <taxon>Lepidoptera</taxon>
        <taxon>Glossata</taxon>
        <taxon>Ditrysia</taxon>
        <taxon>Papilionoidea</taxon>
        <taxon>Papilionidae</taxon>
        <taxon>Papilioninae</taxon>
        <taxon>Papilio</taxon>
    </lineage>
</organism>
<dbReference type="AlphaFoldDB" id="A0A0N1PFV6"/>
<feature type="chain" id="PRO_5005879720" description="NodB homology domain-containing protein" evidence="1">
    <location>
        <begin position="19"/>
        <end position="383"/>
    </location>
</feature>
<name>A0A0N1PFV6_PAPMA</name>
<accession>A0A0N1PFV6</accession>
<dbReference type="Pfam" id="PF01522">
    <property type="entry name" value="Polysacc_deac_1"/>
    <property type="match status" value="1"/>
</dbReference>